<feature type="transmembrane region" description="Helical" evidence="1">
    <location>
        <begin position="125"/>
        <end position="145"/>
    </location>
</feature>
<dbReference type="AlphaFoldDB" id="R6CFF6"/>
<name>R6CFF6_9BACT</name>
<accession>R6CFF6</accession>
<feature type="transmembrane region" description="Helical" evidence="1">
    <location>
        <begin position="331"/>
        <end position="356"/>
    </location>
</feature>
<evidence type="ECO:0000313" key="3">
    <source>
        <dbReference type="Proteomes" id="UP000018362"/>
    </source>
</evidence>
<feature type="transmembrane region" description="Helical" evidence="1">
    <location>
        <begin position="436"/>
        <end position="454"/>
    </location>
</feature>
<reference evidence="2" key="1">
    <citation type="submission" date="2012-11" db="EMBL/GenBank/DDBJ databases">
        <title>Dependencies among metagenomic species, viruses, plasmids and units of genetic variation.</title>
        <authorList>
            <person name="Nielsen H.B."/>
            <person name="Almeida M."/>
            <person name="Juncker A.S."/>
            <person name="Rasmussen S."/>
            <person name="Li J."/>
            <person name="Sunagawa S."/>
            <person name="Plichta D."/>
            <person name="Gautier L."/>
            <person name="Le Chatelier E."/>
            <person name="Peletier E."/>
            <person name="Bonde I."/>
            <person name="Nielsen T."/>
            <person name="Manichanh C."/>
            <person name="Arumugam M."/>
            <person name="Batto J."/>
            <person name="Santos M.B.Q.D."/>
            <person name="Blom N."/>
            <person name="Borruel N."/>
            <person name="Burgdorf K.S."/>
            <person name="Boumezbeur F."/>
            <person name="Casellas F."/>
            <person name="Dore J."/>
            <person name="Guarner F."/>
            <person name="Hansen T."/>
            <person name="Hildebrand F."/>
            <person name="Kaas R.S."/>
            <person name="Kennedy S."/>
            <person name="Kristiansen K."/>
            <person name="Kultima J.R."/>
            <person name="Leonard P."/>
            <person name="Levenez F."/>
            <person name="Lund O."/>
            <person name="Moumen B."/>
            <person name="Le Paslier D."/>
            <person name="Pons N."/>
            <person name="Pedersen O."/>
            <person name="Prifti E."/>
            <person name="Qin J."/>
            <person name="Raes J."/>
            <person name="Tap J."/>
            <person name="Tims S."/>
            <person name="Ussery D.W."/>
            <person name="Yamada T."/>
            <person name="MetaHit consortium"/>
            <person name="Renault P."/>
            <person name="Sicheritz-Ponten T."/>
            <person name="Bork P."/>
            <person name="Wang J."/>
            <person name="Brunak S."/>
            <person name="Ehrlich S.D."/>
        </authorList>
    </citation>
    <scope>NUCLEOTIDE SEQUENCE [LARGE SCALE GENOMIC DNA]</scope>
</reference>
<sequence length="494" mass="55676">MNISELLQLYDSCFIHFFLLNRSLLLQRNQNEIEIMKTSNPVLQEIKKNSMPDWLFVLWAGGTALLSYSLVYALRKPFTAAEFNGLLVCGMDYKIAVSIIQLLGYVCAKLLGIKYISELKPEGRLKFIIGSAALSELSLIVFGLLPVPYNIVALFFNGLSLGCMWGVIFSFLEGRRTTDILASIMGVSMALSSGVAKSLGLYALHDLHVSEFWMPALIGAIAFPLLCFTGWMMTRFPKPTAADIASRSVRVTLNGRERWKLFRQFMPILIMLFAANLLLTIQRDVKEDFIVCIIDVSTISSWAFAQIDSIATLVLLATFALLATTYDHLKVLCILLILSTLGMGTLAFLGINFHHINLPTTIWLFGQSLCLDMAYLSFQTIFFERFIACFKIRGNVGFFIITIDFVGYLGTLALLLFKEFYASHIDWQSFYNHMSFWIGIVCCIAFMGSFVYMIQAKKRKQSIDLSNNVSDETESIEIENSKKENNIYLTTTAI</sequence>
<feature type="transmembrane region" description="Helical" evidence="1">
    <location>
        <begin position="54"/>
        <end position="75"/>
    </location>
</feature>
<feature type="transmembrane region" description="Helical" evidence="1">
    <location>
        <begin position="212"/>
        <end position="231"/>
    </location>
</feature>
<feature type="transmembrane region" description="Helical" evidence="1">
    <location>
        <begin position="95"/>
        <end position="113"/>
    </location>
</feature>
<keyword evidence="1" id="KW-0472">Membrane</keyword>
<gene>
    <name evidence="2" type="ORF">BN509_01341</name>
</gene>
<evidence type="ECO:0000313" key="2">
    <source>
        <dbReference type="EMBL" id="CDA70191.1"/>
    </source>
</evidence>
<proteinExistence type="predicted"/>
<feature type="transmembrane region" description="Helical" evidence="1">
    <location>
        <begin position="265"/>
        <end position="282"/>
    </location>
</feature>
<dbReference type="EMBL" id="CBCJ010000032">
    <property type="protein sequence ID" value="CDA70191.1"/>
    <property type="molecule type" value="Genomic_DNA"/>
</dbReference>
<feature type="transmembrane region" description="Helical" evidence="1">
    <location>
        <begin position="151"/>
        <end position="172"/>
    </location>
</feature>
<comment type="caution">
    <text evidence="2">The sequence shown here is derived from an EMBL/GenBank/DDBJ whole genome shotgun (WGS) entry which is preliminary data.</text>
</comment>
<dbReference type="InterPro" id="IPR043745">
    <property type="entry name" value="DUF5690"/>
</dbReference>
<feature type="transmembrane region" description="Helical" evidence="1">
    <location>
        <begin position="302"/>
        <end position="324"/>
    </location>
</feature>
<feature type="transmembrane region" description="Helical" evidence="1">
    <location>
        <begin position="395"/>
        <end position="416"/>
    </location>
</feature>
<dbReference type="Proteomes" id="UP000018362">
    <property type="component" value="Unassembled WGS sequence"/>
</dbReference>
<feature type="transmembrane region" description="Helical" evidence="1">
    <location>
        <begin position="179"/>
        <end position="200"/>
    </location>
</feature>
<dbReference type="Pfam" id="PF18943">
    <property type="entry name" value="DUF5690"/>
    <property type="match status" value="1"/>
</dbReference>
<organism evidence="2 3">
    <name type="scientific">Phocaeicola coprocola CAG:162</name>
    <dbReference type="NCBI Taxonomy" id="1263040"/>
    <lineage>
        <taxon>Bacteria</taxon>
        <taxon>Pseudomonadati</taxon>
        <taxon>Bacteroidota</taxon>
        <taxon>Bacteroidia</taxon>
        <taxon>Bacteroidales</taxon>
        <taxon>Bacteroidaceae</taxon>
        <taxon>Phocaeicola</taxon>
    </lineage>
</organism>
<keyword evidence="1" id="KW-0812">Transmembrane</keyword>
<keyword evidence="1" id="KW-1133">Transmembrane helix</keyword>
<protein>
    <recommendedName>
        <fullName evidence="4">Transporter major facilitator family protein</fullName>
    </recommendedName>
</protein>
<dbReference type="InterPro" id="IPR036259">
    <property type="entry name" value="MFS_trans_sf"/>
</dbReference>
<evidence type="ECO:0000256" key="1">
    <source>
        <dbReference type="SAM" id="Phobius"/>
    </source>
</evidence>
<evidence type="ECO:0008006" key="4">
    <source>
        <dbReference type="Google" id="ProtNLM"/>
    </source>
</evidence>
<feature type="transmembrane region" description="Helical" evidence="1">
    <location>
        <begin position="362"/>
        <end position="383"/>
    </location>
</feature>
<dbReference type="SUPFAM" id="SSF103473">
    <property type="entry name" value="MFS general substrate transporter"/>
    <property type="match status" value="1"/>
</dbReference>